<sequence length="114" mass="12855">MNHEKNSLNIHLNNYLLHTITMLASAKGISVSEEIEAILTQHFAKPELVGMTDLVGTEIPDRQLQDDGLVKLHGVLYFYQLVDTNRHAHETYVVAEVSEQKVYLVAKGEYYAGN</sequence>
<reference evidence="1" key="1">
    <citation type="submission" date="2022-05" db="EMBL/GenBank/DDBJ databases">
        <authorList>
            <person name="Oliphant S.A."/>
            <person name="Watson-Haigh N.S."/>
            <person name="Sumby K.M."/>
            <person name="Gardner J.M."/>
            <person name="Jiranek V."/>
        </authorList>
    </citation>
    <scope>NUCLEOTIDE SEQUENCE</scope>
    <source>
        <strain evidence="1">KI16_H9</strain>
    </source>
</reference>
<accession>A0ABY5BQ65</accession>
<gene>
    <name evidence="1" type="ORF">M3M35_02925</name>
</gene>
<dbReference type="EMBL" id="CP097116">
    <property type="protein sequence ID" value="USS85609.1"/>
    <property type="molecule type" value="Genomic_DNA"/>
</dbReference>
<protein>
    <submittedName>
        <fullName evidence="1">Uncharacterized protein</fullName>
    </submittedName>
</protein>
<proteinExistence type="predicted"/>
<name>A0ABY5BQ65_9LACO</name>
<dbReference type="RefSeq" id="WP_252750504.1">
    <property type="nucleotide sequence ID" value="NZ_CP097116.1"/>
</dbReference>
<evidence type="ECO:0000313" key="1">
    <source>
        <dbReference type="EMBL" id="USS85609.1"/>
    </source>
</evidence>
<dbReference type="Proteomes" id="UP001056707">
    <property type="component" value="Chromosome"/>
</dbReference>
<keyword evidence="2" id="KW-1185">Reference proteome</keyword>
<evidence type="ECO:0000313" key="2">
    <source>
        <dbReference type="Proteomes" id="UP001056707"/>
    </source>
</evidence>
<organism evidence="1 2">
    <name type="scientific">Fructilactobacillus myrtifloralis</name>
    <dbReference type="NCBI Taxonomy" id="2940301"/>
    <lineage>
        <taxon>Bacteria</taxon>
        <taxon>Bacillati</taxon>
        <taxon>Bacillota</taxon>
        <taxon>Bacilli</taxon>
        <taxon>Lactobacillales</taxon>
        <taxon>Lactobacillaceae</taxon>
        <taxon>Fructilactobacillus</taxon>
    </lineage>
</organism>